<evidence type="ECO:0000256" key="3">
    <source>
        <dbReference type="ARBA" id="ARBA00022525"/>
    </source>
</evidence>
<dbReference type="Pfam" id="PF03488">
    <property type="entry name" value="Ins_beta"/>
    <property type="match status" value="1"/>
</dbReference>
<keyword evidence="4" id="KW-0732">Signal</keyword>
<dbReference type="EMBL" id="CATQJA010001505">
    <property type="protein sequence ID" value="CAJ0567574.1"/>
    <property type="molecule type" value="Genomic_DNA"/>
</dbReference>
<evidence type="ECO:0000313" key="6">
    <source>
        <dbReference type="EMBL" id="CAJ0567574.1"/>
    </source>
</evidence>
<comment type="similarity">
    <text evidence="2">Belongs to the insulin family.</text>
</comment>
<dbReference type="AlphaFoldDB" id="A0AA36CEM0"/>
<keyword evidence="7" id="KW-1185">Reference proteome</keyword>
<accession>A0AA36CEM0</accession>
<protein>
    <submittedName>
        <fullName evidence="6">Uncharacterized protein</fullName>
    </submittedName>
</protein>
<sequence>MAVVVVESAARMRRESTNPVHFRLCGRKLVDELNALCENGQLTHKPGEKTLTEICCEAGKCTKPYLESWCYTGNNDPLFSSNDLPV</sequence>
<evidence type="ECO:0000313" key="7">
    <source>
        <dbReference type="Proteomes" id="UP001177023"/>
    </source>
</evidence>
<organism evidence="6 7">
    <name type="scientific">Mesorhabditis spiculigera</name>
    <dbReference type="NCBI Taxonomy" id="96644"/>
    <lineage>
        <taxon>Eukaryota</taxon>
        <taxon>Metazoa</taxon>
        <taxon>Ecdysozoa</taxon>
        <taxon>Nematoda</taxon>
        <taxon>Chromadorea</taxon>
        <taxon>Rhabditida</taxon>
        <taxon>Rhabditina</taxon>
        <taxon>Rhabditomorpha</taxon>
        <taxon>Rhabditoidea</taxon>
        <taxon>Rhabditidae</taxon>
        <taxon>Mesorhabditinae</taxon>
        <taxon>Mesorhabditis</taxon>
    </lineage>
</organism>
<proteinExistence type="inferred from homology"/>
<dbReference type="Gene3D" id="1.10.100.10">
    <property type="entry name" value="Insulin-like"/>
    <property type="match status" value="1"/>
</dbReference>
<comment type="caution">
    <text evidence="6">The sequence shown here is derived from an EMBL/GenBank/DDBJ whole genome shotgun (WGS) entry which is preliminary data.</text>
</comment>
<comment type="subcellular location">
    <subcellularLocation>
        <location evidence="1">Secreted</location>
    </subcellularLocation>
</comment>
<name>A0AA36CEM0_9BILA</name>
<gene>
    <name evidence="6" type="ORF">MSPICULIGERA_LOCUS6122</name>
</gene>
<dbReference type="Proteomes" id="UP001177023">
    <property type="component" value="Unassembled WGS sequence"/>
</dbReference>
<evidence type="ECO:0000256" key="5">
    <source>
        <dbReference type="ARBA" id="ARBA00023157"/>
    </source>
</evidence>
<dbReference type="InterPro" id="IPR003235">
    <property type="entry name" value="Nem_insulin-like_b-type"/>
</dbReference>
<dbReference type="SUPFAM" id="SSF56994">
    <property type="entry name" value="Insulin-like"/>
    <property type="match status" value="1"/>
</dbReference>
<dbReference type="GO" id="GO:0005179">
    <property type="term" value="F:hormone activity"/>
    <property type="evidence" value="ECO:0007669"/>
    <property type="project" value="InterPro"/>
</dbReference>
<keyword evidence="5" id="KW-1015">Disulfide bond</keyword>
<reference evidence="6" key="1">
    <citation type="submission" date="2023-06" db="EMBL/GenBank/DDBJ databases">
        <authorList>
            <person name="Delattre M."/>
        </authorList>
    </citation>
    <scope>NUCLEOTIDE SEQUENCE</scope>
    <source>
        <strain evidence="6">AF72</strain>
    </source>
</reference>
<evidence type="ECO:0000256" key="4">
    <source>
        <dbReference type="ARBA" id="ARBA00022729"/>
    </source>
</evidence>
<evidence type="ECO:0000256" key="2">
    <source>
        <dbReference type="ARBA" id="ARBA00009034"/>
    </source>
</evidence>
<dbReference type="InterPro" id="IPR036438">
    <property type="entry name" value="Insulin-like_sf"/>
</dbReference>
<keyword evidence="3" id="KW-0964">Secreted</keyword>
<feature type="non-terminal residue" evidence="6">
    <location>
        <position position="86"/>
    </location>
</feature>
<evidence type="ECO:0000256" key="1">
    <source>
        <dbReference type="ARBA" id="ARBA00004613"/>
    </source>
</evidence>
<dbReference type="GO" id="GO:0005576">
    <property type="term" value="C:extracellular region"/>
    <property type="evidence" value="ECO:0007669"/>
    <property type="project" value="UniProtKB-SubCell"/>
</dbReference>